<dbReference type="GO" id="GO:0016020">
    <property type="term" value="C:membrane"/>
    <property type="evidence" value="ECO:0007669"/>
    <property type="project" value="UniProtKB-SubCell"/>
</dbReference>
<reference evidence="9" key="1">
    <citation type="submission" date="2023-08" db="EMBL/GenBank/DDBJ databases">
        <authorList>
            <person name="Audoor S."/>
            <person name="Bilcke G."/>
        </authorList>
    </citation>
    <scope>NUCLEOTIDE SEQUENCE</scope>
</reference>
<evidence type="ECO:0000259" key="8">
    <source>
        <dbReference type="Pfam" id="PF23452"/>
    </source>
</evidence>
<dbReference type="InterPro" id="IPR044845">
    <property type="entry name" value="HPAT/SRGT1-like"/>
</dbReference>
<dbReference type="GO" id="GO:0016757">
    <property type="term" value="F:glycosyltransferase activity"/>
    <property type="evidence" value="ECO:0007669"/>
    <property type="project" value="UniProtKB-KW"/>
</dbReference>
<dbReference type="Pfam" id="PF23452">
    <property type="entry name" value="HPAT"/>
    <property type="match status" value="1"/>
</dbReference>
<organism evidence="9 10">
    <name type="scientific">Cylindrotheca closterium</name>
    <dbReference type="NCBI Taxonomy" id="2856"/>
    <lineage>
        <taxon>Eukaryota</taxon>
        <taxon>Sar</taxon>
        <taxon>Stramenopiles</taxon>
        <taxon>Ochrophyta</taxon>
        <taxon>Bacillariophyta</taxon>
        <taxon>Bacillariophyceae</taxon>
        <taxon>Bacillariophycidae</taxon>
        <taxon>Bacillariales</taxon>
        <taxon>Bacillariaceae</taxon>
        <taxon>Cylindrotheca</taxon>
    </lineage>
</organism>
<dbReference type="AlphaFoldDB" id="A0AAD2CAZ1"/>
<name>A0AAD2CAZ1_9STRA</name>
<keyword evidence="2" id="KW-0328">Glycosyltransferase</keyword>
<comment type="subcellular location">
    <subcellularLocation>
        <location evidence="1">Membrane</location>
        <topology evidence="1">Single-pass membrane protein</topology>
    </subcellularLocation>
</comment>
<evidence type="ECO:0000256" key="3">
    <source>
        <dbReference type="ARBA" id="ARBA00022679"/>
    </source>
</evidence>
<accession>A0AAD2CAZ1</accession>
<keyword evidence="3" id="KW-0808">Transferase</keyword>
<evidence type="ECO:0000256" key="5">
    <source>
        <dbReference type="ARBA" id="ARBA00022989"/>
    </source>
</evidence>
<feature type="domain" description="Hydroxyproline O-arabinosyltransferase-like" evidence="8">
    <location>
        <begin position="211"/>
        <end position="387"/>
    </location>
</feature>
<feature type="transmembrane region" description="Helical" evidence="7">
    <location>
        <begin position="21"/>
        <end position="44"/>
    </location>
</feature>
<evidence type="ECO:0000256" key="1">
    <source>
        <dbReference type="ARBA" id="ARBA00004167"/>
    </source>
</evidence>
<evidence type="ECO:0000256" key="2">
    <source>
        <dbReference type="ARBA" id="ARBA00022676"/>
    </source>
</evidence>
<keyword evidence="4 7" id="KW-0812">Transmembrane</keyword>
<keyword evidence="6 7" id="KW-0472">Membrane</keyword>
<protein>
    <recommendedName>
        <fullName evidence="8">Hydroxyproline O-arabinosyltransferase-like domain-containing protein</fullName>
    </recommendedName>
</protein>
<dbReference type="PANTHER" id="PTHR31485">
    <property type="entry name" value="PEPTIDYL SERINE ALPHA-GALACTOSYLTRANSFERASE"/>
    <property type="match status" value="1"/>
</dbReference>
<proteinExistence type="predicted"/>
<evidence type="ECO:0000313" key="9">
    <source>
        <dbReference type="EMBL" id="CAJ1913834.1"/>
    </source>
</evidence>
<keyword evidence="10" id="KW-1185">Reference proteome</keyword>
<sequence length="517" mass="58027">MRQDLNGNSPKKLSSKTKKATFRLFLTGLLVISIFVLGLGFIVVARHGENEIKNADSNANFMENAALQVHGSSEAKGNLFHFIVSSDCTSYQRWETLTLLHSAERVSQCGKFTWIVSGCLPEGSHELGKGKGGAYSDILTPSFIEEALDRHFPNRKLDNQEKSSYCRVQPQVHFTPDYSDMSVYGGPYADGKKQRLFINRQGKEQHGNFGNKYKFNNKPRGLLHWIHEYLNSTSSNSYQNDVNEAIVLIDPDFLFMAPFQLPQGTLVSQGKPAGARYGLGGQWLDFNRTQICGAESLCTKATSKDVTNYFTTGPPYVVHIQDVLPLASKWAALVPPTFDQYPLLYAEMYAYSMAAAHLDLKHNLVRDLFTGCMVDWPRNKNDEEKQLVYKSAKSYVEWFAASETNKALRSETHQCLDPAIKPPPFLHYCRKYAFPVPFPDTIPGRSHTDIKAPFHFFAKRRVEHTVLECAKGSDEDVFVPFINEENGKSDGDMSWNAIAVCSLTQAINIARRSGCSA</sequence>
<dbReference type="InterPro" id="IPR056508">
    <property type="entry name" value="HPAT-like"/>
</dbReference>
<dbReference type="Proteomes" id="UP001295423">
    <property type="component" value="Unassembled WGS sequence"/>
</dbReference>
<evidence type="ECO:0000313" key="10">
    <source>
        <dbReference type="Proteomes" id="UP001295423"/>
    </source>
</evidence>
<evidence type="ECO:0000256" key="6">
    <source>
        <dbReference type="ARBA" id="ARBA00023136"/>
    </source>
</evidence>
<evidence type="ECO:0000256" key="7">
    <source>
        <dbReference type="SAM" id="Phobius"/>
    </source>
</evidence>
<keyword evidence="5 7" id="KW-1133">Transmembrane helix</keyword>
<comment type="caution">
    <text evidence="9">The sequence shown here is derived from an EMBL/GenBank/DDBJ whole genome shotgun (WGS) entry which is preliminary data.</text>
</comment>
<gene>
    <name evidence="9" type="ORF">CYCCA115_LOCUS669</name>
</gene>
<dbReference type="EMBL" id="CAKOGP040000001">
    <property type="protein sequence ID" value="CAJ1913834.1"/>
    <property type="molecule type" value="Genomic_DNA"/>
</dbReference>
<dbReference type="PANTHER" id="PTHR31485:SF7">
    <property type="entry name" value="PEPTIDYL SERINE ALPHA-GALACTOSYLTRANSFERASE"/>
    <property type="match status" value="1"/>
</dbReference>
<evidence type="ECO:0000256" key="4">
    <source>
        <dbReference type="ARBA" id="ARBA00022692"/>
    </source>
</evidence>